<comment type="caution">
    <text evidence="2">The sequence shown here is derived from an EMBL/GenBank/DDBJ whole genome shotgun (WGS) entry which is preliminary data.</text>
</comment>
<accession>A0A226NE19</accession>
<dbReference type="OrthoDB" id="6435011at2759"/>
<keyword evidence="3" id="KW-1185">Reference proteome</keyword>
<evidence type="ECO:0000313" key="2">
    <source>
        <dbReference type="EMBL" id="OXB65782.1"/>
    </source>
</evidence>
<evidence type="ECO:0000313" key="3">
    <source>
        <dbReference type="Proteomes" id="UP000198323"/>
    </source>
</evidence>
<feature type="compositionally biased region" description="Acidic residues" evidence="1">
    <location>
        <begin position="29"/>
        <end position="40"/>
    </location>
</feature>
<protein>
    <submittedName>
        <fullName evidence="2">Uncharacterized protein</fullName>
    </submittedName>
</protein>
<name>A0A226NE19_CALSU</name>
<feature type="region of interest" description="Disordered" evidence="1">
    <location>
        <begin position="20"/>
        <end position="41"/>
    </location>
</feature>
<reference evidence="2 3" key="1">
    <citation type="submission" date="2016-07" db="EMBL/GenBank/DDBJ databases">
        <title>Disparate Historic Effective Population Sizes Predicted by Modern Levels of Genome Diversity for the Scaled Quail (Callipepla squamata) and the Northern Bobwhite (Colinus virginianus): Inferences from First and Second Generation Draft Genome Assemblies for Sympatric New World Quail.</title>
        <authorList>
            <person name="Oldeschulte D.L."/>
            <person name="Halley Y.A."/>
            <person name="Bhattarai E.K."/>
            <person name="Brashear W.A."/>
            <person name="Hill J."/>
            <person name="Metz R.P."/>
            <person name="Johnson C.D."/>
            <person name="Rollins D."/>
            <person name="Peterson M.J."/>
            <person name="Bickhart D.M."/>
            <person name="Decker J.E."/>
            <person name="Seabury C.M."/>
        </authorList>
    </citation>
    <scope>NUCLEOTIDE SEQUENCE [LARGE SCALE GENOMIC DNA]</scope>
    <source>
        <strain evidence="2 3">Texas</strain>
        <tissue evidence="2">Leg muscle</tissue>
    </source>
</reference>
<dbReference type="AlphaFoldDB" id="A0A226NE19"/>
<organism evidence="2 3">
    <name type="scientific">Callipepla squamata</name>
    <name type="common">Scaled quail</name>
    <dbReference type="NCBI Taxonomy" id="9009"/>
    <lineage>
        <taxon>Eukaryota</taxon>
        <taxon>Metazoa</taxon>
        <taxon>Chordata</taxon>
        <taxon>Craniata</taxon>
        <taxon>Vertebrata</taxon>
        <taxon>Euteleostomi</taxon>
        <taxon>Archelosauria</taxon>
        <taxon>Archosauria</taxon>
        <taxon>Dinosauria</taxon>
        <taxon>Saurischia</taxon>
        <taxon>Theropoda</taxon>
        <taxon>Coelurosauria</taxon>
        <taxon>Aves</taxon>
        <taxon>Neognathae</taxon>
        <taxon>Galloanserae</taxon>
        <taxon>Galliformes</taxon>
        <taxon>Odontophoridae</taxon>
        <taxon>Callipepla</taxon>
    </lineage>
</organism>
<gene>
    <name evidence="2" type="ORF">ASZ78_008849</name>
</gene>
<dbReference type="PANTHER" id="PTHR41142">
    <property type="entry name" value="SI:DKEY-16J16.4"/>
    <property type="match status" value="1"/>
</dbReference>
<proteinExistence type="predicted"/>
<sequence length="79" mass="8886">MLKVLTKKLRNQTLNEIQPFQLKISYPPSDEDSDDSEGENQELVQIDRGVFVYAVDDTGSNLKQAFPGNDILSCAQLQK</sequence>
<dbReference type="EMBL" id="MCFN01000081">
    <property type="protein sequence ID" value="OXB65782.1"/>
    <property type="molecule type" value="Genomic_DNA"/>
</dbReference>
<dbReference type="PANTHER" id="PTHR41142:SF1">
    <property type="entry name" value="SI:DKEY-16J16.4"/>
    <property type="match status" value="1"/>
</dbReference>
<dbReference type="Proteomes" id="UP000198323">
    <property type="component" value="Unassembled WGS sequence"/>
</dbReference>
<evidence type="ECO:0000256" key="1">
    <source>
        <dbReference type="SAM" id="MobiDB-lite"/>
    </source>
</evidence>